<dbReference type="RefSeq" id="WP_015359215.1">
    <property type="nucleotide sequence ID" value="NZ_CP014672.1"/>
</dbReference>
<accession>A0A1B1YDN9</accession>
<reference evidence="2 3" key="1">
    <citation type="submission" date="2016-02" db="EMBL/GenBank/DDBJ databases">
        <title>Comparison of Clostridium stercorarium subspecies using comparative genomics and transcriptomics.</title>
        <authorList>
            <person name="Schellenberg J."/>
            <person name="Thallinger G."/>
            <person name="Levin D.B."/>
            <person name="Zhang X."/>
            <person name="Alvare G."/>
            <person name="Fristensky B."/>
            <person name="Sparling R."/>
        </authorList>
    </citation>
    <scope>NUCLEOTIDE SEQUENCE [LARGE SCALE GENOMIC DNA]</scope>
    <source>
        <strain evidence="2 3">DSM 2910</strain>
    </source>
</reference>
<dbReference type="Pfam" id="PF13472">
    <property type="entry name" value="Lipase_GDSL_2"/>
    <property type="match status" value="1"/>
</dbReference>
<dbReference type="PANTHER" id="PTHR30383">
    <property type="entry name" value="THIOESTERASE 1/PROTEASE 1/LYSOPHOSPHOLIPASE L1"/>
    <property type="match status" value="1"/>
</dbReference>
<dbReference type="AlphaFoldDB" id="A0A1B1YDN9"/>
<name>A0A1B1YDN9_THEST</name>
<dbReference type="CDD" id="cd00229">
    <property type="entry name" value="SGNH_hydrolase"/>
    <property type="match status" value="1"/>
</dbReference>
<dbReference type="SUPFAM" id="SSF52266">
    <property type="entry name" value="SGNH hydrolase"/>
    <property type="match status" value="1"/>
</dbReference>
<protein>
    <submittedName>
        <fullName evidence="2">G-D-S-L family lipolytic protein</fullName>
    </submittedName>
</protein>
<dbReference type="InterPro" id="IPR051532">
    <property type="entry name" value="Ester_Hydrolysis_Enzymes"/>
</dbReference>
<gene>
    <name evidence="2" type="ORF">CSTERTH_07540</name>
</gene>
<evidence type="ECO:0000259" key="1">
    <source>
        <dbReference type="Pfam" id="PF13472"/>
    </source>
</evidence>
<evidence type="ECO:0000313" key="2">
    <source>
        <dbReference type="EMBL" id="ANW98882.1"/>
    </source>
</evidence>
<feature type="domain" description="SGNH hydrolase-type esterase" evidence="1">
    <location>
        <begin position="16"/>
        <end position="222"/>
    </location>
</feature>
<proteinExistence type="predicted"/>
<sequence>MSIIQEQGPFKIIVSGDSISKGIVYDETKNKYTILEENYVELLRDKLNAMVYNASRFGSTLIKGIQKLKNSIFSEKPDIVLIEYGGNDCDFNWDEIARNPDGTHLPRTDFQTFENVLRDAIDFVRRNKSIPVLMNLPPLNADKYFNWISKSNPVAKENILKWLGSVTKIYWWQERYNSVIQKIADETKTVCIDIREAFLRFPDFTTLLCIDGIHPNRDGHKVIANKIVEFLNGRYNFLLKNHLLPASDANTEQTSCLLLSKPQKI</sequence>
<dbReference type="InterPro" id="IPR036514">
    <property type="entry name" value="SGNH_hydro_sf"/>
</dbReference>
<dbReference type="Proteomes" id="UP000092971">
    <property type="component" value="Chromosome"/>
</dbReference>
<dbReference type="EMBL" id="CP014672">
    <property type="protein sequence ID" value="ANW98882.1"/>
    <property type="molecule type" value="Genomic_DNA"/>
</dbReference>
<dbReference type="InterPro" id="IPR013830">
    <property type="entry name" value="SGNH_hydro"/>
</dbReference>
<dbReference type="GO" id="GO:0004622">
    <property type="term" value="F:phosphatidylcholine lysophospholipase activity"/>
    <property type="evidence" value="ECO:0007669"/>
    <property type="project" value="TreeGrafter"/>
</dbReference>
<dbReference type="Gene3D" id="3.40.50.1110">
    <property type="entry name" value="SGNH hydrolase"/>
    <property type="match status" value="1"/>
</dbReference>
<organism evidence="2 3">
    <name type="scientific">Thermoclostridium stercorarium subsp. thermolacticum DSM 2910</name>
    <dbReference type="NCBI Taxonomy" id="1121336"/>
    <lineage>
        <taxon>Bacteria</taxon>
        <taxon>Bacillati</taxon>
        <taxon>Bacillota</taxon>
        <taxon>Clostridia</taxon>
        <taxon>Eubacteriales</taxon>
        <taxon>Oscillospiraceae</taxon>
        <taxon>Thermoclostridium</taxon>
    </lineage>
</organism>
<evidence type="ECO:0000313" key="3">
    <source>
        <dbReference type="Proteomes" id="UP000092971"/>
    </source>
</evidence>
<dbReference type="OrthoDB" id="2513075at2"/>
<dbReference type="PANTHER" id="PTHR30383:SF5">
    <property type="entry name" value="SGNH HYDROLASE-TYPE ESTERASE DOMAIN-CONTAINING PROTEIN"/>
    <property type="match status" value="1"/>
</dbReference>